<sequence>MYGRPVWAEVDLSAIAHNIQEIRSLLEPGTRLMAIVKADGYGHGALPVAVTALQNGAQRLGVAIAEEGIALRSAGVTVPILILGYTPAEMAEPVVQYGLTPTVYSLDTARALSRAAQKMGKTASVHLKIETGMGRLGITPGEASELAASIAALPGLAIEGLFSHLASADSADKAYASLQRTRFNEAVQSMESSGLRIPIRHLANSAAILDLPDYQLDMVRAGIIIYGLWPSEEVNKVIDLRPAMQLKARVSHVKQLPRGYSISYGCTYTTDRDSTIATVPLGYADGWSRLLSPKARVLVNGCFAPVVGRICMDQFMIDVSDIPGVEVGSEVVLFGRQGDQVLPVEKVAEAMGTINYEVVCMISKRVPRCYV</sequence>
<dbReference type="GO" id="GO:0030632">
    <property type="term" value="P:D-alanine biosynthetic process"/>
    <property type="evidence" value="ECO:0007669"/>
    <property type="project" value="UniProtKB-UniRule"/>
</dbReference>
<keyword evidence="4 5" id="KW-0413">Isomerase</keyword>
<dbReference type="SUPFAM" id="SSF51419">
    <property type="entry name" value="PLP-binding barrel"/>
    <property type="match status" value="1"/>
</dbReference>
<dbReference type="CDD" id="cd00430">
    <property type="entry name" value="PLPDE_III_AR"/>
    <property type="match status" value="1"/>
</dbReference>
<comment type="similarity">
    <text evidence="5">Belongs to the alanine racemase family.</text>
</comment>
<evidence type="ECO:0000313" key="9">
    <source>
        <dbReference type="EMBL" id="SFH09141.1"/>
    </source>
</evidence>
<dbReference type="GO" id="GO:0008784">
    <property type="term" value="F:alanine racemase activity"/>
    <property type="evidence" value="ECO:0007669"/>
    <property type="project" value="UniProtKB-UniRule"/>
</dbReference>
<proteinExistence type="inferred from homology"/>
<dbReference type="Pfam" id="PF01168">
    <property type="entry name" value="Ala_racemase_N"/>
    <property type="match status" value="1"/>
</dbReference>
<dbReference type="PRINTS" id="PR00992">
    <property type="entry name" value="ALARACEMASE"/>
</dbReference>
<dbReference type="STRING" id="341036.SAMN05660649_03810"/>
<dbReference type="RefSeq" id="WP_092473305.1">
    <property type="nucleotide sequence ID" value="NZ_FOOX01000016.1"/>
</dbReference>
<evidence type="ECO:0000256" key="2">
    <source>
        <dbReference type="ARBA" id="ARBA00001933"/>
    </source>
</evidence>
<dbReference type="InterPro" id="IPR011079">
    <property type="entry name" value="Ala_racemase_C"/>
</dbReference>
<comment type="pathway">
    <text evidence="5">Amino-acid biosynthesis; D-alanine biosynthesis; D-alanine from L-alanine: step 1/1.</text>
</comment>
<dbReference type="Pfam" id="PF00842">
    <property type="entry name" value="Ala_racemase_C"/>
    <property type="match status" value="1"/>
</dbReference>
<keyword evidence="3 5" id="KW-0663">Pyridoxal phosphate</keyword>
<accession>A0A1I2XAX2</accession>
<evidence type="ECO:0000256" key="3">
    <source>
        <dbReference type="ARBA" id="ARBA00022898"/>
    </source>
</evidence>
<feature type="binding site" evidence="5 7">
    <location>
        <position position="135"/>
    </location>
    <ligand>
        <name>substrate</name>
    </ligand>
</feature>
<dbReference type="Proteomes" id="UP000199337">
    <property type="component" value="Unassembled WGS sequence"/>
</dbReference>
<dbReference type="UniPathway" id="UPA00042">
    <property type="reaction ID" value="UER00497"/>
</dbReference>
<dbReference type="Gene3D" id="3.20.20.10">
    <property type="entry name" value="Alanine racemase"/>
    <property type="match status" value="1"/>
</dbReference>
<evidence type="ECO:0000256" key="6">
    <source>
        <dbReference type="PIRSR" id="PIRSR600821-50"/>
    </source>
</evidence>
<dbReference type="PANTHER" id="PTHR30511:SF0">
    <property type="entry name" value="ALANINE RACEMASE, CATABOLIC-RELATED"/>
    <property type="match status" value="1"/>
</dbReference>
<dbReference type="InterPro" id="IPR001608">
    <property type="entry name" value="Ala_racemase_N"/>
</dbReference>
<dbReference type="GO" id="GO:0005829">
    <property type="term" value="C:cytosol"/>
    <property type="evidence" value="ECO:0007669"/>
    <property type="project" value="TreeGrafter"/>
</dbReference>
<evidence type="ECO:0000256" key="7">
    <source>
        <dbReference type="PIRSR" id="PIRSR600821-52"/>
    </source>
</evidence>
<dbReference type="EC" id="5.1.1.1" evidence="5"/>
<dbReference type="PROSITE" id="PS00395">
    <property type="entry name" value="ALANINE_RACEMASE"/>
    <property type="match status" value="1"/>
</dbReference>
<evidence type="ECO:0000256" key="5">
    <source>
        <dbReference type="HAMAP-Rule" id="MF_01201"/>
    </source>
</evidence>
<dbReference type="GO" id="GO:0030170">
    <property type="term" value="F:pyridoxal phosphate binding"/>
    <property type="evidence" value="ECO:0007669"/>
    <property type="project" value="UniProtKB-UniRule"/>
</dbReference>
<dbReference type="InterPro" id="IPR000821">
    <property type="entry name" value="Ala_racemase"/>
</dbReference>
<dbReference type="NCBIfam" id="TIGR00492">
    <property type="entry name" value="alr"/>
    <property type="match status" value="1"/>
</dbReference>
<dbReference type="EMBL" id="FOOX01000016">
    <property type="protein sequence ID" value="SFH09141.1"/>
    <property type="molecule type" value="Genomic_DNA"/>
</dbReference>
<dbReference type="GO" id="GO:0009252">
    <property type="term" value="P:peptidoglycan biosynthetic process"/>
    <property type="evidence" value="ECO:0007669"/>
    <property type="project" value="TreeGrafter"/>
</dbReference>
<dbReference type="InterPro" id="IPR029066">
    <property type="entry name" value="PLP-binding_barrel"/>
</dbReference>
<feature type="active site" description="Proton acceptor; specific for D-alanine" evidence="5">
    <location>
        <position position="37"/>
    </location>
</feature>
<dbReference type="InterPro" id="IPR020622">
    <property type="entry name" value="Ala_racemase_pyridoxalP-BS"/>
</dbReference>
<dbReference type="OrthoDB" id="9813814at2"/>
<protein>
    <recommendedName>
        <fullName evidence="5">Alanine racemase</fullName>
        <ecNumber evidence="5">5.1.1.1</ecNumber>
    </recommendedName>
</protein>
<gene>
    <name evidence="9" type="ORF">SAMN05660649_03810</name>
</gene>
<dbReference type="FunFam" id="3.20.20.10:FF:000002">
    <property type="entry name" value="Alanine racemase"/>
    <property type="match status" value="1"/>
</dbReference>
<feature type="modified residue" description="N6-(pyridoxal phosphate)lysine" evidence="5 6">
    <location>
        <position position="37"/>
    </location>
</feature>
<reference evidence="10" key="1">
    <citation type="submission" date="2016-10" db="EMBL/GenBank/DDBJ databases">
        <authorList>
            <person name="Varghese N."/>
            <person name="Submissions S."/>
        </authorList>
    </citation>
    <scope>NUCLEOTIDE SEQUENCE [LARGE SCALE GENOMIC DNA]</scope>
    <source>
        <strain evidence="10">DSM 17038</strain>
    </source>
</reference>
<keyword evidence="10" id="KW-1185">Reference proteome</keyword>
<dbReference type="SUPFAM" id="SSF50621">
    <property type="entry name" value="Alanine racemase C-terminal domain-like"/>
    <property type="match status" value="1"/>
</dbReference>
<feature type="domain" description="Alanine racemase C-terminal" evidence="8">
    <location>
        <begin position="243"/>
        <end position="371"/>
    </location>
</feature>
<feature type="active site" description="Proton acceptor; specific for L-alanine" evidence="5">
    <location>
        <position position="264"/>
    </location>
</feature>
<dbReference type="AlphaFoldDB" id="A0A1I2XAX2"/>
<dbReference type="FunFam" id="2.40.37.10:FF:000006">
    <property type="entry name" value="Alanine racemase"/>
    <property type="match status" value="1"/>
</dbReference>
<evidence type="ECO:0000259" key="8">
    <source>
        <dbReference type="SMART" id="SM01005"/>
    </source>
</evidence>
<comment type="catalytic activity">
    <reaction evidence="1 5">
        <text>L-alanine = D-alanine</text>
        <dbReference type="Rhea" id="RHEA:20249"/>
        <dbReference type="ChEBI" id="CHEBI:57416"/>
        <dbReference type="ChEBI" id="CHEBI:57972"/>
        <dbReference type="EC" id="5.1.1.1"/>
    </reaction>
</comment>
<dbReference type="SMART" id="SM01005">
    <property type="entry name" value="Ala_racemase_C"/>
    <property type="match status" value="1"/>
</dbReference>
<evidence type="ECO:0000313" key="10">
    <source>
        <dbReference type="Proteomes" id="UP000199337"/>
    </source>
</evidence>
<feature type="binding site" evidence="5 7">
    <location>
        <position position="312"/>
    </location>
    <ligand>
        <name>substrate</name>
    </ligand>
</feature>
<dbReference type="HAMAP" id="MF_01201">
    <property type="entry name" value="Ala_racemase"/>
    <property type="match status" value="1"/>
</dbReference>
<name>A0A1I2XAX2_9FIRM</name>
<evidence type="ECO:0000256" key="1">
    <source>
        <dbReference type="ARBA" id="ARBA00000316"/>
    </source>
</evidence>
<comment type="function">
    <text evidence="5">Catalyzes the interconversion of L-alanine and D-alanine. May also act on other amino acids.</text>
</comment>
<comment type="cofactor">
    <cofactor evidence="2 5 6">
        <name>pyridoxal 5'-phosphate</name>
        <dbReference type="ChEBI" id="CHEBI:597326"/>
    </cofactor>
</comment>
<dbReference type="PANTHER" id="PTHR30511">
    <property type="entry name" value="ALANINE RACEMASE"/>
    <property type="match status" value="1"/>
</dbReference>
<organism evidence="9 10">
    <name type="scientific">Desulfotruncus arcticus DSM 17038</name>
    <dbReference type="NCBI Taxonomy" id="1121424"/>
    <lineage>
        <taxon>Bacteria</taxon>
        <taxon>Bacillati</taxon>
        <taxon>Bacillota</taxon>
        <taxon>Clostridia</taxon>
        <taxon>Eubacteriales</taxon>
        <taxon>Desulfallaceae</taxon>
        <taxon>Desulfotruncus</taxon>
    </lineage>
</organism>
<evidence type="ECO:0000256" key="4">
    <source>
        <dbReference type="ARBA" id="ARBA00023235"/>
    </source>
</evidence>
<dbReference type="InterPro" id="IPR009006">
    <property type="entry name" value="Ala_racemase/Decarboxylase_C"/>
</dbReference>
<dbReference type="Gene3D" id="2.40.37.10">
    <property type="entry name" value="Lyase, Ornithine Decarboxylase, Chain A, domain 1"/>
    <property type="match status" value="1"/>
</dbReference>